<reference evidence="5 8" key="3">
    <citation type="journal article" date="2019" name="Nat. Med.">
        <title>A library of human gut bacterial isolates paired with longitudinal multiomics data enables mechanistic microbiome research.</title>
        <authorList>
            <person name="Poyet M."/>
            <person name="Groussin M."/>
            <person name="Gibbons S.M."/>
            <person name="Avila-Pacheco J."/>
            <person name="Jiang X."/>
            <person name="Kearney S.M."/>
            <person name="Perrotta A.R."/>
            <person name="Berdy B."/>
            <person name="Zhao S."/>
            <person name="Lieberman T.D."/>
            <person name="Swanson P.K."/>
            <person name="Smith M."/>
            <person name="Roesemann S."/>
            <person name="Alexander J.E."/>
            <person name="Rich S.A."/>
            <person name="Livny J."/>
            <person name="Vlamakis H."/>
            <person name="Clish C."/>
            <person name="Bullock K."/>
            <person name="Deik A."/>
            <person name="Scott J."/>
            <person name="Pierce K.A."/>
            <person name="Xavier R.J."/>
            <person name="Alm E.J."/>
        </authorList>
    </citation>
    <scope>NUCLEOTIDE SEQUENCE [LARGE SCALE GENOMIC DNA]</scope>
    <source>
        <strain evidence="5 8">BIOML-A2</strain>
    </source>
</reference>
<dbReference type="InterPro" id="IPR004381">
    <property type="entry name" value="Glycerate_kinase"/>
</dbReference>
<dbReference type="GO" id="GO:0008887">
    <property type="term" value="F:glycerate kinase activity"/>
    <property type="evidence" value="ECO:0007669"/>
    <property type="project" value="UniProtKB-UniRule"/>
</dbReference>
<dbReference type="PANTHER" id="PTHR21599">
    <property type="entry name" value="GLYCERATE KINASE"/>
    <property type="match status" value="1"/>
</dbReference>
<evidence type="ECO:0000256" key="3">
    <source>
        <dbReference type="ARBA" id="ARBA00022777"/>
    </source>
</evidence>
<keyword evidence="3 4" id="KW-0418">Kinase</keyword>
<evidence type="ECO:0000313" key="5">
    <source>
        <dbReference type="EMBL" id="MZL69516.1"/>
    </source>
</evidence>
<protein>
    <submittedName>
        <fullName evidence="6">Glycerate kinase</fullName>
        <ecNumber evidence="5">2.7.1.-</ecNumber>
    </submittedName>
</protein>
<comment type="caution">
    <text evidence="6">The sequence shown here is derived from an EMBL/GenBank/DDBJ whole genome shotgun (WGS) entry which is preliminary data.</text>
</comment>
<reference evidence="6" key="2">
    <citation type="submission" date="2016-11" db="EMBL/GenBank/DDBJ databases">
        <authorList>
            <person name="Varghese N."/>
            <person name="Submissions S."/>
        </authorList>
    </citation>
    <scope>NUCLEOTIDE SEQUENCE</scope>
    <source>
        <strain evidence="6">DSM 4029</strain>
    </source>
</reference>
<evidence type="ECO:0000256" key="1">
    <source>
        <dbReference type="ARBA" id="ARBA00006284"/>
    </source>
</evidence>
<dbReference type="GO" id="GO:0031388">
    <property type="term" value="P:organic acid phosphorylation"/>
    <property type="evidence" value="ECO:0007669"/>
    <property type="project" value="UniProtKB-UniRule"/>
</dbReference>
<organism evidence="6 7">
    <name type="scientific">Bittarella massiliensis</name>
    <name type="common">ex Durand et al. 2017</name>
    <dbReference type="NCBI Taxonomy" id="1720313"/>
    <lineage>
        <taxon>Bacteria</taxon>
        <taxon>Bacillati</taxon>
        <taxon>Bacillota</taxon>
        <taxon>Clostridia</taxon>
        <taxon>Eubacteriales</taxon>
        <taxon>Oscillospiraceae</taxon>
        <taxon>Bittarella (ex Durand et al. 2017)</taxon>
    </lineage>
</organism>
<keyword evidence="2 4" id="KW-0808">Transferase</keyword>
<accession>A0AAQ1RVA5</accession>
<gene>
    <name evidence="5" type="ORF">GT747_07055</name>
    <name evidence="6" type="ORF">SAMN05444424_0615</name>
</gene>
<dbReference type="PIRSF" id="PIRSF006078">
    <property type="entry name" value="GlxK"/>
    <property type="match status" value="1"/>
</dbReference>
<dbReference type="AlphaFoldDB" id="A0AAQ1RVA5"/>
<dbReference type="EMBL" id="FQVY01000001">
    <property type="protein sequence ID" value="SHF76826.1"/>
    <property type="molecule type" value="Genomic_DNA"/>
</dbReference>
<dbReference type="Proteomes" id="UP000474718">
    <property type="component" value="Unassembled WGS sequence"/>
</dbReference>
<evidence type="ECO:0000256" key="2">
    <source>
        <dbReference type="ARBA" id="ARBA00022679"/>
    </source>
</evidence>
<dbReference type="EC" id="2.7.1.-" evidence="5"/>
<dbReference type="InterPro" id="IPR018197">
    <property type="entry name" value="Glycerate_kinase_RE-like"/>
</dbReference>
<dbReference type="Proteomes" id="UP000184089">
    <property type="component" value="Unassembled WGS sequence"/>
</dbReference>
<dbReference type="InterPro" id="IPR018193">
    <property type="entry name" value="Glyc_kinase_flavodox-like_fold"/>
</dbReference>
<evidence type="ECO:0000313" key="6">
    <source>
        <dbReference type="EMBL" id="SHF76826.1"/>
    </source>
</evidence>
<dbReference type="Gene3D" id="3.40.50.10350">
    <property type="entry name" value="Glycerate kinase, domain 1"/>
    <property type="match status" value="1"/>
</dbReference>
<dbReference type="EMBL" id="WWVX01000004">
    <property type="protein sequence ID" value="MZL69516.1"/>
    <property type="molecule type" value="Genomic_DNA"/>
</dbReference>
<sequence length="380" mass="39296">MKRYLAVPDSFKGTLTSGQICDILADCVRRCDPSARLRAIPVADGGEGTVDAFLAALGGEKITLPVAGPYFEERTAFYGILEGSPRTAVIEMAACAGLPLVEGREDPLRTTTYGVGQLIADALARGCEKILLGLGGSCTNDGGAGAAAALGVRFLDDKGVPFIPVGGTLGRIAVVDCSGLDPRLAAAEKVAICDIDNPFYGPSGAAAVFAPQKGATPEQVMQLDGGLRRLAEVVLAETGRDLQLLPGAGAAGGMGGGVCALLGFRLQMGIDALLDAVHFDDLLRETDLVFTGEGRIDSQSLRGKVVVGVARRARAQGVPVIALVGEIGEGAEAAYAEGVSGIFSINPRAEAFATARHRSADNLRQTADNLLHFCQSMGWQ</sequence>
<dbReference type="SUPFAM" id="SSF110738">
    <property type="entry name" value="Glycerate kinase I"/>
    <property type="match status" value="1"/>
</dbReference>
<keyword evidence="8" id="KW-1185">Reference proteome</keyword>
<name>A0AAQ1RVA5_9FIRM</name>
<proteinExistence type="inferred from homology"/>
<dbReference type="NCBIfam" id="TIGR00045">
    <property type="entry name" value="glycerate kinase"/>
    <property type="match status" value="1"/>
</dbReference>
<reference evidence="7" key="1">
    <citation type="submission" date="2016-11" db="EMBL/GenBank/DDBJ databases">
        <authorList>
            <person name="Jaros S."/>
            <person name="Januszkiewicz K."/>
            <person name="Wedrychowicz H."/>
        </authorList>
    </citation>
    <scope>NUCLEOTIDE SEQUENCE [LARGE SCALE GENOMIC DNA]</scope>
    <source>
        <strain evidence="7">DSM 4029</strain>
    </source>
</reference>
<dbReference type="PANTHER" id="PTHR21599:SF0">
    <property type="entry name" value="GLYCERATE KINASE"/>
    <property type="match status" value="1"/>
</dbReference>
<evidence type="ECO:0000313" key="8">
    <source>
        <dbReference type="Proteomes" id="UP000474718"/>
    </source>
</evidence>
<evidence type="ECO:0000313" key="7">
    <source>
        <dbReference type="Proteomes" id="UP000184089"/>
    </source>
</evidence>
<evidence type="ECO:0000256" key="4">
    <source>
        <dbReference type="PIRNR" id="PIRNR006078"/>
    </source>
</evidence>
<dbReference type="Gene3D" id="3.90.1510.10">
    <property type="entry name" value="Glycerate kinase, domain 2"/>
    <property type="match status" value="1"/>
</dbReference>
<dbReference type="RefSeq" id="WP_021659109.1">
    <property type="nucleotide sequence ID" value="NZ_FQVY01000001.1"/>
</dbReference>
<dbReference type="InterPro" id="IPR036129">
    <property type="entry name" value="Glycerate_kinase_sf"/>
</dbReference>
<comment type="similarity">
    <text evidence="1 4">Belongs to the glycerate kinase type-1 family.</text>
</comment>
<dbReference type="Pfam" id="PF02595">
    <property type="entry name" value="Gly_kinase"/>
    <property type="match status" value="1"/>
</dbReference>